<feature type="compositionally biased region" description="Low complexity" evidence="3">
    <location>
        <begin position="248"/>
        <end position="257"/>
    </location>
</feature>
<sequence length="1390" mass="154394">MRQEEMSDDVSSSPVFTAVPPPYGHPPQKNSPRNFWLSKEHQENGPDLRHSSSVIRRSSLERLKRASRVQNNKLLHQAQSSPTPNGARPMSLQADHATFNTHRSRRDSEATRPSPMKRNSIPSPQPPPKISSIMRGEGSQSARTSPIKSSILSPYRINNGSSNALDSEDFLSSPGRRKGVTFDDAPPCILQYDLITPDPSVSGSSSISYDSEEDEDDEDIENVPVIEPDHWSEQPEKPQPQFMTDRYTSTPSPTGGRPLPPLPGALNRSDSASPRPLPSAPKSPLEHQVEETDEERSEYSDGDMTPTKETSRTFEDELESLQSSLQDGGDEREEREEANNKVEDLSDSSFNLPTNDKQTNEEEDKEYNAPRISRESIMRQVEARRSRVPSSTYSFSMHDDEGVPRSSLDYRDDDNYSVSEGDGVYDVSFNSSDRASLAPSITASVKSSEGGKESRRTSEIKDTIKETESEKKETQGIQLTEATTLSPQLGPEIERTQQITPPAEEQLQRVEHRVSLPEIQDNVKTEGLGLREFMTPSPQPPRTAEPETDTETEASVVSEMSETEDESEDPMRAAAMKFLEDNRPCTPENQRIPPPTDEEMRTPESVIHHAVDDYSDYTTDDYDETDQEIEVEDDSDRSVSGEEDEEEEEERAPTPTPTAPVPAIEVAEVEELKTHSPSPIPEEIATVKASGSRLKTRPSVTPSDMASMAAARRKVSGTYQAQPSADTSVPPVPADFQTGEKENGSDSGSESDSDVSTERGESAPTSPTFDRKLSLSKTSALPPLSELGLDLGLEDLSQEFEKVIEAQKRGYLMRQNTKVVHATSDDAASPREAFGHSRTQSWGSIEPWKNDRRKSGRKSGSKRDFAMKGGVPPLPGQESAVLASVEEQANGNQTDSETQNGTTSEEEPSSGERGRLFVKVLGVKELNLPLPQGQPTYFCLTLDNGLHCVTTSWLELGKNAPIGQEFELVVMNDLEFQLTLQTKLEPPPVKPSTPAHMKPRAPVKPKSTFNKLFQSPKKRREAERLAEEQRRKEQEQQQRAAIPPPTTAWDLLNEIVGDDGSFARSYVCLKDFEAKAYGRALTTEINCFNEWAVDTNAVRKRQGVPPTKRAPYKIGKLEVQLLYVPRPKHATDADMPKSMNSAIREIKEAEQTMAKEHEGFLSQQGGDCPFWRRRYFKLNGSKLTAYHEATRRPRATIDLQKAAKLIDDRSSLTQKSVAGPGSTRRKSGFSEEEEGYMFVEEGFRIRFANGEVIDFYADSPAEKKAWMAVLGDTIGKVPSKKGWCDLIFAHEKQLEEKEEEAKKERERIAAAKAASQLSRAPAVASPRHPYGGPNPNRMSQPPPPPPKAPQQQRQRPMSQVPPSPNRYNGPPMGNRLAASPRLPPPQQALR</sequence>
<dbReference type="STRING" id="1160509.A0A3N4INJ6"/>
<feature type="compositionally biased region" description="Polar residues" evidence="3">
    <location>
        <begin position="428"/>
        <end position="447"/>
    </location>
</feature>
<feature type="compositionally biased region" description="Pro residues" evidence="3">
    <location>
        <begin position="1381"/>
        <end position="1390"/>
    </location>
</feature>
<dbReference type="CDD" id="cd13278">
    <property type="entry name" value="PH_Bud4"/>
    <property type="match status" value="1"/>
</dbReference>
<dbReference type="OrthoDB" id="2123378at2759"/>
<reference evidence="5 6" key="1">
    <citation type="journal article" date="2018" name="Nat. Ecol. Evol.">
        <title>Pezizomycetes genomes reveal the molecular basis of ectomycorrhizal truffle lifestyle.</title>
        <authorList>
            <person name="Murat C."/>
            <person name="Payen T."/>
            <person name="Noel B."/>
            <person name="Kuo A."/>
            <person name="Morin E."/>
            <person name="Chen J."/>
            <person name="Kohler A."/>
            <person name="Krizsan K."/>
            <person name="Balestrini R."/>
            <person name="Da Silva C."/>
            <person name="Montanini B."/>
            <person name="Hainaut M."/>
            <person name="Levati E."/>
            <person name="Barry K.W."/>
            <person name="Belfiori B."/>
            <person name="Cichocki N."/>
            <person name="Clum A."/>
            <person name="Dockter R.B."/>
            <person name="Fauchery L."/>
            <person name="Guy J."/>
            <person name="Iotti M."/>
            <person name="Le Tacon F."/>
            <person name="Lindquist E.A."/>
            <person name="Lipzen A."/>
            <person name="Malagnac F."/>
            <person name="Mello A."/>
            <person name="Molinier V."/>
            <person name="Miyauchi S."/>
            <person name="Poulain J."/>
            <person name="Riccioni C."/>
            <person name="Rubini A."/>
            <person name="Sitrit Y."/>
            <person name="Splivallo R."/>
            <person name="Traeger S."/>
            <person name="Wang M."/>
            <person name="Zifcakova L."/>
            <person name="Wipf D."/>
            <person name="Zambonelli A."/>
            <person name="Paolocci F."/>
            <person name="Nowrousian M."/>
            <person name="Ottonello S."/>
            <person name="Baldrian P."/>
            <person name="Spatafora J.W."/>
            <person name="Henrissat B."/>
            <person name="Nagy L.G."/>
            <person name="Aury J.M."/>
            <person name="Wincker P."/>
            <person name="Grigoriev I.V."/>
            <person name="Bonfante P."/>
            <person name="Martin F.M."/>
        </authorList>
    </citation>
    <scope>NUCLEOTIDE SEQUENCE [LARGE SCALE GENOMIC DNA]</scope>
    <source>
        <strain evidence="5 6">RN42</strain>
    </source>
</reference>
<feature type="region of interest" description="Disordered" evidence="3">
    <location>
        <begin position="1210"/>
        <end position="1231"/>
    </location>
</feature>
<feature type="compositionally biased region" description="Acidic residues" evidence="3">
    <location>
        <begin position="613"/>
        <end position="650"/>
    </location>
</feature>
<feature type="compositionally biased region" description="Basic and acidic residues" evidence="3">
    <location>
        <begin position="335"/>
        <end position="344"/>
    </location>
</feature>
<feature type="compositionally biased region" description="Low complexity" evidence="3">
    <location>
        <begin position="197"/>
        <end position="209"/>
    </location>
</feature>
<dbReference type="Gene3D" id="2.30.29.30">
    <property type="entry name" value="Pleckstrin-homology domain (PH domain)/Phosphotyrosine-binding domain (PTB)"/>
    <property type="match status" value="1"/>
</dbReference>
<feature type="compositionally biased region" description="Polar residues" evidence="3">
    <location>
        <begin position="887"/>
        <end position="900"/>
    </location>
</feature>
<keyword evidence="2" id="KW-0131">Cell cycle</keyword>
<evidence type="ECO:0000256" key="3">
    <source>
        <dbReference type="SAM" id="MobiDB-lite"/>
    </source>
</evidence>
<gene>
    <name evidence="5" type="ORF">BJ508DRAFT_300736</name>
</gene>
<dbReference type="InterPro" id="IPR001849">
    <property type="entry name" value="PH_domain"/>
</dbReference>
<dbReference type="GO" id="GO:0051301">
    <property type="term" value="P:cell division"/>
    <property type="evidence" value="ECO:0007669"/>
    <property type="project" value="UniProtKB-KW"/>
</dbReference>
<keyword evidence="6" id="KW-1185">Reference proteome</keyword>
<feature type="compositionally biased region" description="Basic and acidic residues" evidence="3">
    <location>
        <begin position="366"/>
        <end position="385"/>
    </location>
</feature>
<dbReference type="EMBL" id="ML119646">
    <property type="protein sequence ID" value="RPA87469.1"/>
    <property type="molecule type" value="Genomic_DNA"/>
</dbReference>
<dbReference type="SUPFAM" id="SSF50729">
    <property type="entry name" value="PH domain-like"/>
    <property type="match status" value="1"/>
</dbReference>
<evidence type="ECO:0000313" key="6">
    <source>
        <dbReference type="Proteomes" id="UP000275078"/>
    </source>
</evidence>
<feature type="compositionally biased region" description="Polar residues" evidence="3">
    <location>
        <begin position="138"/>
        <end position="165"/>
    </location>
</feature>
<dbReference type="InterPro" id="IPR052007">
    <property type="entry name" value="Bud4"/>
</dbReference>
<feature type="compositionally biased region" description="Basic and acidic residues" evidence="3">
    <location>
        <begin position="397"/>
        <end position="414"/>
    </location>
</feature>
<feature type="compositionally biased region" description="Basic and acidic residues" evidence="3">
    <location>
        <begin position="1298"/>
        <end position="1309"/>
    </location>
</feature>
<feature type="compositionally biased region" description="Basic and acidic residues" evidence="3">
    <location>
        <begin position="38"/>
        <end position="50"/>
    </location>
</feature>
<feature type="compositionally biased region" description="Basic and acidic residues" evidence="3">
    <location>
        <begin position="1020"/>
        <end position="1036"/>
    </location>
</feature>
<dbReference type="FunFam" id="2.30.29.30:FF:000311">
    <property type="entry name" value="GTP binding protein (Bud4)"/>
    <property type="match status" value="1"/>
</dbReference>
<feature type="domain" description="PH" evidence="4">
    <location>
        <begin position="1154"/>
        <end position="1275"/>
    </location>
</feature>
<dbReference type="PANTHER" id="PTHR36100">
    <property type="entry name" value="BUD SITE SELECTION PROTEIN 4"/>
    <property type="match status" value="1"/>
</dbReference>
<dbReference type="Proteomes" id="UP000275078">
    <property type="component" value="Unassembled WGS sequence"/>
</dbReference>
<proteinExistence type="predicted"/>
<feature type="compositionally biased region" description="Basic and acidic residues" evidence="3">
    <location>
        <begin position="449"/>
        <end position="474"/>
    </location>
</feature>
<evidence type="ECO:0000256" key="2">
    <source>
        <dbReference type="ARBA" id="ARBA00023306"/>
    </source>
</evidence>
<feature type="compositionally biased region" description="Basic residues" evidence="3">
    <location>
        <begin position="851"/>
        <end position="860"/>
    </location>
</feature>
<feature type="region of interest" description="Disordered" evidence="3">
    <location>
        <begin position="1"/>
        <end position="492"/>
    </location>
</feature>
<feature type="region of interest" description="Disordered" evidence="3">
    <location>
        <begin position="985"/>
        <end position="1042"/>
    </location>
</feature>
<feature type="compositionally biased region" description="Basic and acidic residues" evidence="3">
    <location>
        <begin position="227"/>
        <end position="236"/>
    </location>
</feature>
<feature type="compositionally biased region" description="Polar residues" evidence="3">
    <location>
        <begin position="347"/>
        <end position="357"/>
    </location>
</feature>
<feature type="compositionally biased region" description="Low complexity" evidence="3">
    <location>
        <begin position="1310"/>
        <end position="1322"/>
    </location>
</feature>
<evidence type="ECO:0000313" key="5">
    <source>
        <dbReference type="EMBL" id="RPA87469.1"/>
    </source>
</evidence>
<evidence type="ECO:0000256" key="1">
    <source>
        <dbReference type="ARBA" id="ARBA00022618"/>
    </source>
</evidence>
<name>A0A3N4INJ6_ASCIM</name>
<feature type="compositionally biased region" description="Acidic residues" evidence="3">
    <location>
        <begin position="210"/>
        <end position="221"/>
    </location>
</feature>
<feature type="compositionally biased region" description="Polar residues" evidence="3">
    <location>
        <begin position="475"/>
        <end position="487"/>
    </location>
</feature>
<dbReference type="PROSITE" id="PS50003">
    <property type="entry name" value="PH_DOMAIN"/>
    <property type="match status" value="1"/>
</dbReference>
<dbReference type="SMART" id="SM00233">
    <property type="entry name" value="PH"/>
    <property type="match status" value="1"/>
</dbReference>
<keyword evidence="1" id="KW-0132">Cell division</keyword>
<feature type="compositionally biased region" description="Basic and acidic residues" evidence="3">
    <location>
        <begin position="598"/>
        <end position="612"/>
    </location>
</feature>
<organism evidence="5 6">
    <name type="scientific">Ascobolus immersus RN42</name>
    <dbReference type="NCBI Taxonomy" id="1160509"/>
    <lineage>
        <taxon>Eukaryota</taxon>
        <taxon>Fungi</taxon>
        <taxon>Dikarya</taxon>
        <taxon>Ascomycota</taxon>
        <taxon>Pezizomycotina</taxon>
        <taxon>Pezizomycetes</taxon>
        <taxon>Pezizales</taxon>
        <taxon>Ascobolaceae</taxon>
        <taxon>Ascobolus</taxon>
    </lineage>
</organism>
<feature type="region of interest" description="Disordered" evidence="3">
    <location>
        <begin position="820"/>
        <end position="914"/>
    </location>
</feature>
<feature type="compositionally biased region" description="Polar residues" evidence="3">
    <location>
        <begin position="68"/>
        <end position="84"/>
    </location>
</feature>
<dbReference type="PANTHER" id="PTHR36100:SF1">
    <property type="entry name" value="BUD SITE SELECTION PROTEIN 4"/>
    <property type="match status" value="1"/>
</dbReference>
<dbReference type="Pfam" id="PF00169">
    <property type="entry name" value="PH"/>
    <property type="match status" value="1"/>
</dbReference>
<accession>A0A3N4INJ6</accession>
<feature type="region of interest" description="Disordered" evidence="3">
    <location>
        <begin position="512"/>
        <end position="785"/>
    </location>
</feature>
<dbReference type="InterPro" id="IPR011993">
    <property type="entry name" value="PH-like_dom_sf"/>
</dbReference>
<protein>
    <submittedName>
        <fullName evidence="5">DUF1709-domain-containing protein</fullName>
    </submittedName>
</protein>
<dbReference type="GO" id="GO:0005525">
    <property type="term" value="F:GTP binding"/>
    <property type="evidence" value="ECO:0007669"/>
    <property type="project" value="TreeGrafter"/>
</dbReference>
<feature type="compositionally biased region" description="Polar residues" evidence="3">
    <location>
        <begin position="717"/>
        <end position="727"/>
    </location>
</feature>
<evidence type="ECO:0000259" key="4">
    <source>
        <dbReference type="PROSITE" id="PS50003"/>
    </source>
</evidence>
<feature type="region of interest" description="Disordered" evidence="3">
    <location>
        <begin position="1298"/>
        <end position="1390"/>
    </location>
</feature>